<gene>
    <name evidence="1" type="ORF">POCULU_LOCUS6499</name>
</gene>
<protein>
    <submittedName>
        <fullName evidence="1">426_t:CDS:1</fullName>
    </submittedName>
</protein>
<dbReference type="EMBL" id="CAJVPJ010001212">
    <property type="protein sequence ID" value="CAG8581221.1"/>
    <property type="molecule type" value="Genomic_DNA"/>
</dbReference>
<accession>A0A9N9BZ88</accession>
<dbReference type="AlphaFoldDB" id="A0A9N9BZ88"/>
<keyword evidence="2" id="KW-1185">Reference proteome</keyword>
<evidence type="ECO:0000313" key="1">
    <source>
        <dbReference type="EMBL" id="CAG8581221.1"/>
    </source>
</evidence>
<proteinExistence type="predicted"/>
<name>A0A9N9BZ88_9GLOM</name>
<dbReference type="Proteomes" id="UP000789572">
    <property type="component" value="Unassembled WGS sequence"/>
</dbReference>
<organism evidence="1 2">
    <name type="scientific">Paraglomus occultum</name>
    <dbReference type="NCBI Taxonomy" id="144539"/>
    <lineage>
        <taxon>Eukaryota</taxon>
        <taxon>Fungi</taxon>
        <taxon>Fungi incertae sedis</taxon>
        <taxon>Mucoromycota</taxon>
        <taxon>Glomeromycotina</taxon>
        <taxon>Glomeromycetes</taxon>
        <taxon>Paraglomerales</taxon>
        <taxon>Paraglomeraceae</taxon>
        <taxon>Paraglomus</taxon>
    </lineage>
</organism>
<sequence length="82" mass="8771">MSTASSAEDLDVSGYSLSTIVQLQQPSTSSSSLSFSYVLSNLAPAFEVTRIQIATQVLLATQAPNHCEDVTDTIMMNDGRID</sequence>
<comment type="caution">
    <text evidence="1">The sequence shown here is derived from an EMBL/GenBank/DDBJ whole genome shotgun (WGS) entry which is preliminary data.</text>
</comment>
<reference evidence="1" key="1">
    <citation type="submission" date="2021-06" db="EMBL/GenBank/DDBJ databases">
        <authorList>
            <person name="Kallberg Y."/>
            <person name="Tangrot J."/>
            <person name="Rosling A."/>
        </authorList>
    </citation>
    <scope>NUCLEOTIDE SEQUENCE</scope>
    <source>
        <strain evidence="1">IA702</strain>
    </source>
</reference>
<evidence type="ECO:0000313" key="2">
    <source>
        <dbReference type="Proteomes" id="UP000789572"/>
    </source>
</evidence>